<keyword evidence="2" id="KW-1185">Reference proteome</keyword>
<sequence>MAACRVAGLHEYCFSQRENGLLSVVAREGFGMELVFELDNLFWKATFGEKHEISVDPQQIRAMMKPLEGQESLFNVGYSDVESNTLRSFCTQETIADFGNFYSVDAKAWVHSFTAVPVAGFCACDLPCGVAHSISTKYWGILEFIVVFMYCLYSMRAFAEVTRTLHTSH</sequence>
<protein>
    <submittedName>
        <fullName evidence="1">Uncharacterized protein</fullName>
    </submittedName>
</protein>
<dbReference type="EMBL" id="JAOYFB010000005">
    <property type="protein sequence ID" value="KAK4015382.1"/>
    <property type="molecule type" value="Genomic_DNA"/>
</dbReference>
<organism evidence="1 2">
    <name type="scientific">Daphnia magna</name>
    <dbReference type="NCBI Taxonomy" id="35525"/>
    <lineage>
        <taxon>Eukaryota</taxon>
        <taxon>Metazoa</taxon>
        <taxon>Ecdysozoa</taxon>
        <taxon>Arthropoda</taxon>
        <taxon>Crustacea</taxon>
        <taxon>Branchiopoda</taxon>
        <taxon>Diplostraca</taxon>
        <taxon>Cladocera</taxon>
        <taxon>Anomopoda</taxon>
        <taxon>Daphniidae</taxon>
        <taxon>Daphnia</taxon>
    </lineage>
</organism>
<name>A0ABQ9ZR30_9CRUS</name>
<comment type="caution">
    <text evidence="1">The sequence shown here is derived from an EMBL/GenBank/DDBJ whole genome shotgun (WGS) entry which is preliminary data.</text>
</comment>
<accession>A0ABQ9ZR30</accession>
<evidence type="ECO:0000313" key="1">
    <source>
        <dbReference type="EMBL" id="KAK4015382.1"/>
    </source>
</evidence>
<evidence type="ECO:0000313" key="2">
    <source>
        <dbReference type="Proteomes" id="UP001234178"/>
    </source>
</evidence>
<dbReference type="Proteomes" id="UP001234178">
    <property type="component" value="Unassembled WGS sequence"/>
</dbReference>
<proteinExistence type="predicted"/>
<gene>
    <name evidence="1" type="ORF">OUZ56_030362</name>
</gene>
<reference evidence="1 2" key="1">
    <citation type="journal article" date="2023" name="Nucleic Acids Res.">
        <title>The hologenome of Daphnia magna reveals possible DNA methylation and microbiome-mediated evolution of the host genome.</title>
        <authorList>
            <person name="Chaturvedi A."/>
            <person name="Li X."/>
            <person name="Dhandapani V."/>
            <person name="Marshall H."/>
            <person name="Kissane S."/>
            <person name="Cuenca-Cambronero M."/>
            <person name="Asole G."/>
            <person name="Calvet F."/>
            <person name="Ruiz-Romero M."/>
            <person name="Marangio P."/>
            <person name="Guigo R."/>
            <person name="Rago D."/>
            <person name="Mirbahai L."/>
            <person name="Eastwood N."/>
            <person name="Colbourne J.K."/>
            <person name="Zhou J."/>
            <person name="Mallon E."/>
            <person name="Orsini L."/>
        </authorList>
    </citation>
    <scope>NUCLEOTIDE SEQUENCE [LARGE SCALE GENOMIC DNA]</scope>
    <source>
        <strain evidence="1">LRV0_1</strain>
    </source>
</reference>